<gene>
    <name evidence="1" type="ORF">Taro_038011</name>
</gene>
<name>A0A843WBI4_COLES</name>
<organism evidence="1 2">
    <name type="scientific">Colocasia esculenta</name>
    <name type="common">Wild taro</name>
    <name type="synonym">Arum esculentum</name>
    <dbReference type="NCBI Taxonomy" id="4460"/>
    <lineage>
        <taxon>Eukaryota</taxon>
        <taxon>Viridiplantae</taxon>
        <taxon>Streptophyta</taxon>
        <taxon>Embryophyta</taxon>
        <taxon>Tracheophyta</taxon>
        <taxon>Spermatophyta</taxon>
        <taxon>Magnoliopsida</taxon>
        <taxon>Liliopsida</taxon>
        <taxon>Araceae</taxon>
        <taxon>Aroideae</taxon>
        <taxon>Colocasieae</taxon>
        <taxon>Colocasia</taxon>
    </lineage>
</organism>
<dbReference type="AlphaFoldDB" id="A0A843WBI4"/>
<sequence length="90" mass="10184">MPQVIVRLTVVVRLCGPAGWAQSTHWFSVYERDRAWRRVLDVTESGVAFWTRQSLASRSGRYSHGCRVQVAVVRRLSSACAPRIAHWAAC</sequence>
<protein>
    <submittedName>
        <fullName evidence="1">Uncharacterized protein</fullName>
    </submittedName>
</protein>
<reference evidence="1" key="1">
    <citation type="submission" date="2017-07" db="EMBL/GenBank/DDBJ databases">
        <title>Taro Niue Genome Assembly and Annotation.</title>
        <authorList>
            <person name="Atibalentja N."/>
            <person name="Keating K."/>
            <person name="Fields C.J."/>
        </authorList>
    </citation>
    <scope>NUCLEOTIDE SEQUENCE</scope>
    <source>
        <strain evidence="1">Niue_2</strain>
        <tissue evidence="1">Leaf</tissue>
    </source>
</reference>
<accession>A0A843WBI4</accession>
<evidence type="ECO:0000313" key="2">
    <source>
        <dbReference type="Proteomes" id="UP000652761"/>
    </source>
</evidence>
<dbReference type="Proteomes" id="UP000652761">
    <property type="component" value="Unassembled WGS sequence"/>
</dbReference>
<evidence type="ECO:0000313" key="1">
    <source>
        <dbReference type="EMBL" id="MQM05206.1"/>
    </source>
</evidence>
<comment type="caution">
    <text evidence="1">The sequence shown here is derived from an EMBL/GenBank/DDBJ whole genome shotgun (WGS) entry which is preliminary data.</text>
</comment>
<keyword evidence="2" id="KW-1185">Reference proteome</keyword>
<proteinExistence type="predicted"/>
<dbReference type="EMBL" id="NMUH01003370">
    <property type="protein sequence ID" value="MQM05206.1"/>
    <property type="molecule type" value="Genomic_DNA"/>
</dbReference>